<keyword evidence="6" id="KW-0479">Metal-binding</keyword>
<evidence type="ECO:0000313" key="14">
    <source>
        <dbReference type="Proteomes" id="UP000011135"/>
    </source>
</evidence>
<dbReference type="EC" id="2.8.1.7" evidence="4"/>
<dbReference type="InterPro" id="IPR000192">
    <property type="entry name" value="Aminotrans_V_dom"/>
</dbReference>
<dbReference type="PIRSF" id="PIRSF005572">
    <property type="entry name" value="NifS"/>
    <property type="match status" value="1"/>
</dbReference>
<dbReference type="PANTHER" id="PTHR11601:SF34">
    <property type="entry name" value="CYSTEINE DESULFURASE"/>
    <property type="match status" value="1"/>
</dbReference>
<dbReference type="GO" id="GO:0051536">
    <property type="term" value="F:iron-sulfur cluster binding"/>
    <property type="evidence" value="ECO:0007669"/>
    <property type="project" value="UniProtKB-KW"/>
</dbReference>
<evidence type="ECO:0000256" key="5">
    <source>
        <dbReference type="ARBA" id="ARBA00022679"/>
    </source>
</evidence>
<dbReference type="InterPro" id="IPR020578">
    <property type="entry name" value="Aminotrans_V_PyrdxlP_BS"/>
</dbReference>
<comment type="similarity">
    <text evidence="3">Belongs to the class-V pyridoxal-phosphate-dependent aminotransferase family. NifS/IscS subfamily.</text>
</comment>
<comment type="function">
    <text evidence="2">Catalyzes the removal of elemental sulfur atoms from cysteine to produce alanine. Seems to participate in the biosynthesis of the nitrogenase metalloclusters by providing the inorganic sulfur required for the Fe-S core formation.</text>
</comment>
<dbReference type="eggNOG" id="COG1104">
    <property type="taxonomic scope" value="Bacteria"/>
</dbReference>
<dbReference type="EMBL" id="AMZN01000033">
    <property type="protein sequence ID" value="ELR71708.1"/>
    <property type="molecule type" value="Genomic_DNA"/>
</dbReference>
<reference evidence="13 14" key="1">
    <citation type="submission" date="2012-12" db="EMBL/GenBank/DDBJ databases">
        <title>Genome assembly of Fulvivirga imtechensis AK7.</title>
        <authorList>
            <person name="Nupur N."/>
            <person name="Khatri I."/>
            <person name="Kumar R."/>
            <person name="Subramanian S."/>
            <person name="Pinnaka A."/>
        </authorList>
    </citation>
    <scope>NUCLEOTIDE SEQUENCE [LARGE SCALE GENOMIC DNA]</scope>
    <source>
        <strain evidence="13 14">AK7</strain>
    </source>
</reference>
<evidence type="ECO:0000256" key="7">
    <source>
        <dbReference type="ARBA" id="ARBA00022898"/>
    </source>
</evidence>
<evidence type="ECO:0000256" key="9">
    <source>
        <dbReference type="ARBA" id="ARBA00023014"/>
    </source>
</evidence>
<keyword evidence="7" id="KW-0663">Pyridoxal phosphate</keyword>
<comment type="catalytic activity">
    <reaction evidence="10">
        <text>(sulfur carrier)-H + L-cysteine = (sulfur carrier)-SH + L-alanine</text>
        <dbReference type="Rhea" id="RHEA:43892"/>
        <dbReference type="Rhea" id="RHEA-COMP:14737"/>
        <dbReference type="Rhea" id="RHEA-COMP:14739"/>
        <dbReference type="ChEBI" id="CHEBI:29917"/>
        <dbReference type="ChEBI" id="CHEBI:35235"/>
        <dbReference type="ChEBI" id="CHEBI:57972"/>
        <dbReference type="ChEBI" id="CHEBI:64428"/>
        <dbReference type="EC" id="2.8.1.7"/>
    </reaction>
</comment>
<dbReference type="OrthoDB" id="9804366at2"/>
<keyword evidence="5" id="KW-0808">Transferase</keyword>
<proteinExistence type="inferred from homology"/>
<name>L8JTX7_9BACT</name>
<dbReference type="Pfam" id="PF00266">
    <property type="entry name" value="Aminotran_5"/>
    <property type="match status" value="1"/>
</dbReference>
<dbReference type="GO" id="GO:0031071">
    <property type="term" value="F:cysteine desulfurase activity"/>
    <property type="evidence" value="ECO:0007669"/>
    <property type="project" value="UniProtKB-EC"/>
</dbReference>
<dbReference type="InterPro" id="IPR016454">
    <property type="entry name" value="Cysteine_dSase"/>
</dbReference>
<evidence type="ECO:0000256" key="8">
    <source>
        <dbReference type="ARBA" id="ARBA00023004"/>
    </source>
</evidence>
<dbReference type="Gene3D" id="3.90.1150.10">
    <property type="entry name" value="Aspartate Aminotransferase, domain 1"/>
    <property type="match status" value="1"/>
</dbReference>
<dbReference type="PATRIC" id="fig|1237149.3.peg.2159"/>
<evidence type="ECO:0000313" key="13">
    <source>
        <dbReference type="EMBL" id="ELR71708.1"/>
    </source>
</evidence>
<evidence type="ECO:0000256" key="3">
    <source>
        <dbReference type="ARBA" id="ARBA00006490"/>
    </source>
</evidence>
<evidence type="ECO:0000256" key="4">
    <source>
        <dbReference type="ARBA" id="ARBA00012239"/>
    </source>
</evidence>
<protein>
    <recommendedName>
        <fullName evidence="4">cysteine desulfurase</fullName>
        <ecNumber evidence="4">2.8.1.7</ecNumber>
    </recommendedName>
</protein>
<feature type="domain" description="Aminotransferase class V" evidence="12">
    <location>
        <begin position="7"/>
        <end position="355"/>
    </location>
</feature>
<dbReference type="RefSeq" id="WP_009579681.1">
    <property type="nucleotide sequence ID" value="NZ_AMZN01000033.1"/>
</dbReference>
<comment type="cofactor">
    <cofactor evidence="1 11">
        <name>pyridoxal 5'-phosphate</name>
        <dbReference type="ChEBI" id="CHEBI:597326"/>
    </cofactor>
</comment>
<sequence>MKNKPLYLDYAATTPVDARVLEAMLPYFTDKFGNAASTTHIHGEEAKKAVDRASTDISDLINAYPDEIIYTSGATEAINTALKGLYWSHSLTRSHIITVKTEHKAVLDTCRWLEEIGSEVTYLNVDHQGLIDWEEYASALKLNPLVVCIMHANNETGVIQEIGKIAQLAKESGAYFMTDATQSFGKMDIDVVKQNIDLLCFSAHKIYGPKGIGGLYIKRNIKLTPLIHGGGHQRNYRSGTLNVPGIVGLGEASKIAKKEMREDAKKLQKLRDQLEHQLIADNMARVNGSLTQRLPNISNFEIINCSADEFLLRNKNLLSASTGSACSSEVIQHSHVLAAMNIHSPAVRLSFGKATETAFALQLAFQRI</sequence>
<dbReference type="AlphaFoldDB" id="L8JTX7"/>
<dbReference type="SUPFAM" id="SSF53383">
    <property type="entry name" value="PLP-dependent transferases"/>
    <property type="match status" value="1"/>
</dbReference>
<keyword evidence="8" id="KW-0408">Iron</keyword>
<evidence type="ECO:0000259" key="12">
    <source>
        <dbReference type="Pfam" id="PF00266"/>
    </source>
</evidence>
<dbReference type="GO" id="GO:0046872">
    <property type="term" value="F:metal ion binding"/>
    <property type="evidence" value="ECO:0007669"/>
    <property type="project" value="UniProtKB-KW"/>
</dbReference>
<accession>L8JTX7</accession>
<keyword evidence="14" id="KW-1185">Reference proteome</keyword>
<keyword evidence="9" id="KW-0411">Iron-sulfur</keyword>
<gene>
    <name evidence="13" type="ORF">C900_02293</name>
</gene>
<dbReference type="PROSITE" id="PS00595">
    <property type="entry name" value="AA_TRANSFER_CLASS_5"/>
    <property type="match status" value="1"/>
</dbReference>
<dbReference type="STRING" id="1237149.C900_02293"/>
<comment type="caution">
    <text evidence="13">The sequence shown here is derived from an EMBL/GenBank/DDBJ whole genome shotgun (WGS) entry which is preliminary data.</text>
</comment>
<organism evidence="13 14">
    <name type="scientific">Fulvivirga imtechensis AK7</name>
    <dbReference type="NCBI Taxonomy" id="1237149"/>
    <lineage>
        <taxon>Bacteria</taxon>
        <taxon>Pseudomonadati</taxon>
        <taxon>Bacteroidota</taxon>
        <taxon>Cytophagia</taxon>
        <taxon>Cytophagales</taxon>
        <taxon>Fulvivirgaceae</taxon>
        <taxon>Fulvivirga</taxon>
    </lineage>
</organism>
<dbReference type="Gene3D" id="3.40.640.10">
    <property type="entry name" value="Type I PLP-dependent aspartate aminotransferase-like (Major domain)"/>
    <property type="match status" value="1"/>
</dbReference>
<dbReference type="FunFam" id="3.40.640.10:FF:000084">
    <property type="entry name" value="IscS-like cysteine desulfurase"/>
    <property type="match status" value="1"/>
</dbReference>
<evidence type="ECO:0000256" key="10">
    <source>
        <dbReference type="ARBA" id="ARBA00050776"/>
    </source>
</evidence>
<dbReference type="InterPro" id="IPR015424">
    <property type="entry name" value="PyrdxlP-dep_Trfase"/>
</dbReference>
<evidence type="ECO:0000256" key="2">
    <source>
        <dbReference type="ARBA" id="ARBA00003120"/>
    </source>
</evidence>
<evidence type="ECO:0000256" key="11">
    <source>
        <dbReference type="RuleBase" id="RU004504"/>
    </source>
</evidence>
<dbReference type="PANTHER" id="PTHR11601">
    <property type="entry name" value="CYSTEINE DESULFURYLASE FAMILY MEMBER"/>
    <property type="match status" value="1"/>
</dbReference>
<dbReference type="InterPro" id="IPR015422">
    <property type="entry name" value="PyrdxlP-dep_Trfase_small"/>
</dbReference>
<dbReference type="Proteomes" id="UP000011135">
    <property type="component" value="Unassembled WGS sequence"/>
</dbReference>
<evidence type="ECO:0000256" key="1">
    <source>
        <dbReference type="ARBA" id="ARBA00001933"/>
    </source>
</evidence>
<evidence type="ECO:0000256" key="6">
    <source>
        <dbReference type="ARBA" id="ARBA00022723"/>
    </source>
</evidence>
<dbReference type="InterPro" id="IPR015421">
    <property type="entry name" value="PyrdxlP-dep_Trfase_major"/>
</dbReference>